<evidence type="ECO:0000313" key="5">
    <source>
        <dbReference type="Proteomes" id="UP000025229"/>
    </source>
</evidence>
<proteinExistence type="predicted"/>
<dbReference type="KEGG" id="rrd:RradSPS_1792"/>
<dbReference type="AlphaFoldDB" id="A0A023X526"/>
<dbReference type="Proteomes" id="UP000025229">
    <property type="component" value="Chromosome"/>
</dbReference>
<dbReference type="RefSeq" id="WP_038682090.1">
    <property type="nucleotide sequence ID" value="NZ_CP007514.1"/>
</dbReference>
<sequence length="309" mass="31440">MSKQQGNSYNNQNDHNDHHAVDAKGPPVAFTQVMAAGLASVGAAFVTSRFGVAGTLVGAGLTTMLITGGSAILKSYLDTLSGHVKNAPNRIRAGRSRANRQRAERGASVTTAVQRDLDEREGGMAVYGRRRREGFFSKLGNAFGWFRGLPSRRKRSILLGAAVPAMMAFVVALVAITGVELVGGRSLSCLTGGYCQTAEANGAAPSTTFGEIATGISGSAGGTDQPVDSQVESPGLAPEQAPSQDPSQDPSQVPSDGGVAVPDGSSATPDGSGTPQAVPEAPANGGQQSQPSAVPEEAPSSGEQAVPVQ</sequence>
<feature type="compositionally biased region" description="Polar residues" evidence="1">
    <location>
        <begin position="241"/>
        <end position="254"/>
    </location>
</feature>
<keyword evidence="2" id="KW-1133">Transmembrane helix</keyword>
<feature type="region of interest" description="Disordered" evidence="1">
    <location>
        <begin position="214"/>
        <end position="309"/>
    </location>
</feature>
<reference evidence="4" key="2">
    <citation type="submission" date="2023-11" db="EMBL/GenBank/DDBJ databases">
        <title>MicrobeMod: A computational toolkit for identifying prokaryotic methylation and restriction-modification with nanopore sequencing.</title>
        <authorList>
            <person name="Crits-Christoph A."/>
            <person name="Kang S.C."/>
            <person name="Lee H."/>
            <person name="Ostrov N."/>
        </authorList>
    </citation>
    <scope>NUCLEOTIDE SEQUENCE</scope>
    <source>
        <strain evidence="4">ATCC 51242</strain>
    </source>
</reference>
<evidence type="ECO:0000256" key="1">
    <source>
        <dbReference type="SAM" id="MobiDB-lite"/>
    </source>
</evidence>
<keyword evidence="5" id="KW-1185">Reference proteome</keyword>
<dbReference type="EMBL" id="CP007514">
    <property type="protein sequence ID" value="AHY47075.1"/>
    <property type="molecule type" value="Genomic_DNA"/>
</dbReference>
<evidence type="ECO:0000313" key="3">
    <source>
        <dbReference type="EMBL" id="AHY47075.1"/>
    </source>
</evidence>
<dbReference type="EMBL" id="JAWXXX010000001">
    <property type="protein sequence ID" value="MDX5894481.1"/>
    <property type="molecule type" value="Genomic_DNA"/>
</dbReference>
<reference evidence="3 5" key="1">
    <citation type="submission" date="2014-03" db="EMBL/GenBank/DDBJ databases">
        <title>Complete genome sequence of the Radio-Resistant Rubrobacter radiotolerans RSPS-4.</title>
        <authorList>
            <person name="Egas C.C."/>
            <person name="Barroso C.C."/>
            <person name="Froufe H.J.C."/>
            <person name="Pacheco J.J."/>
            <person name="Albuquerque L.L."/>
            <person name="da Costa M.M.S."/>
        </authorList>
    </citation>
    <scope>NUCLEOTIDE SEQUENCE [LARGE SCALE GENOMIC DNA]</scope>
    <source>
        <strain evidence="3 5">RSPS-4</strain>
    </source>
</reference>
<dbReference type="OrthoDB" id="5245098at2"/>
<feature type="compositionally biased region" description="Polar residues" evidence="1">
    <location>
        <begin position="1"/>
        <end position="13"/>
    </location>
</feature>
<dbReference type="HOGENOM" id="CLU_899820_0_0_11"/>
<feature type="region of interest" description="Disordered" evidence="1">
    <location>
        <begin position="1"/>
        <end position="24"/>
    </location>
</feature>
<feature type="compositionally biased region" description="Polar residues" evidence="1">
    <location>
        <begin position="265"/>
        <end position="275"/>
    </location>
</feature>
<accession>A0A023X526</accession>
<dbReference type="eggNOG" id="ENOG5032Y91">
    <property type="taxonomic scope" value="Bacteria"/>
</dbReference>
<dbReference type="STRING" id="42256.RradSPS_1792"/>
<gene>
    <name evidence="3" type="ORF">RradSPS_1792</name>
    <name evidence="4" type="ORF">SIL72_10635</name>
</gene>
<organism evidence="3 5">
    <name type="scientific">Rubrobacter radiotolerans</name>
    <name type="common">Arthrobacter radiotolerans</name>
    <dbReference type="NCBI Taxonomy" id="42256"/>
    <lineage>
        <taxon>Bacteria</taxon>
        <taxon>Bacillati</taxon>
        <taxon>Actinomycetota</taxon>
        <taxon>Rubrobacteria</taxon>
        <taxon>Rubrobacterales</taxon>
        <taxon>Rubrobacteraceae</taxon>
        <taxon>Rubrobacter</taxon>
    </lineage>
</organism>
<feature type="transmembrane region" description="Helical" evidence="2">
    <location>
        <begin position="157"/>
        <end position="179"/>
    </location>
</feature>
<dbReference type="Proteomes" id="UP001281130">
    <property type="component" value="Unassembled WGS sequence"/>
</dbReference>
<evidence type="ECO:0000256" key="2">
    <source>
        <dbReference type="SAM" id="Phobius"/>
    </source>
</evidence>
<keyword evidence="2" id="KW-0472">Membrane</keyword>
<evidence type="ECO:0000313" key="4">
    <source>
        <dbReference type="EMBL" id="MDX5894481.1"/>
    </source>
</evidence>
<protein>
    <submittedName>
        <fullName evidence="3">Uncharacterized protein</fullName>
    </submittedName>
</protein>
<keyword evidence="2" id="KW-0812">Transmembrane</keyword>
<name>A0A023X526_RUBRA</name>